<evidence type="ECO:0000259" key="1">
    <source>
        <dbReference type="Pfam" id="PF12849"/>
    </source>
</evidence>
<proteinExistence type="predicted"/>
<sequence length="305" mass="32888">MPPVQTRISGHGKVNPYASAVYGEGEVILRLGNGGAGATGLLEALAYGYLATLRVPASISWVANHSRNTQLALLQGHIDIALTYERDQEALAESEGWSVTKGCLFHDHFVIAGPRSDPASIRGAGSPAEALGRIARTRSLFHSRQDGSATMYKEAKLWNQNGLTPWSDASDADWFKQSAVPPAEAVRKADAVGAYLVTDRSTLLRQTGLQAISQTTVFFEPSNGDDELMNSCYGLCSPNTAGDQTSRPNDFIDYLLSETGQSIVNSYGLRDCELPLFASIKEGFARTRLTGGYPRAGRWVMEASP</sequence>
<organism evidence="2 3">
    <name type="scientific">Truncatella angustata</name>
    <dbReference type="NCBI Taxonomy" id="152316"/>
    <lineage>
        <taxon>Eukaryota</taxon>
        <taxon>Fungi</taxon>
        <taxon>Dikarya</taxon>
        <taxon>Ascomycota</taxon>
        <taxon>Pezizomycotina</taxon>
        <taxon>Sordariomycetes</taxon>
        <taxon>Xylariomycetidae</taxon>
        <taxon>Amphisphaeriales</taxon>
        <taxon>Sporocadaceae</taxon>
        <taxon>Truncatella</taxon>
    </lineage>
</organism>
<keyword evidence="3" id="KW-1185">Reference proteome</keyword>
<evidence type="ECO:0000313" key="3">
    <source>
        <dbReference type="Proteomes" id="UP000758603"/>
    </source>
</evidence>
<dbReference type="EMBL" id="JAGPXC010000006">
    <property type="protein sequence ID" value="KAH6651957.1"/>
    <property type="molecule type" value="Genomic_DNA"/>
</dbReference>
<dbReference type="RefSeq" id="XP_045956235.1">
    <property type="nucleotide sequence ID" value="XM_046103288.1"/>
</dbReference>
<accession>A0A9P8UH70</accession>
<dbReference type="PANTHER" id="PTHR37945:SF1">
    <property type="entry name" value="EXTRACELLULAR TUNGSTATE BINDING PROTEIN"/>
    <property type="match status" value="1"/>
</dbReference>
<dbReference type="AlphaFoldDB" id="A0A9P8UH70"/>
<dbReference type="SUPFAM" id="SSF53850">
    <property type="entry name" value="Periplasmic binding protein-like II"/>
    <property type="match status" value="1"/>
</dbReference>
<name>A0A9P8UH70_9PEZI</name>
<evidence type="ECO:0000313" key="2">
    <source>
        <dbReference type="EMBL" id="KAH6651957.1"/>
    </source>
</evidence>
<comment type="caution">
    <text evidence="2">The sequence shown here is derived from an EMBL/GenBank/DDBJ whole genome shotgun (WGS) entry which is preliminary data.</text>
</comment>
<dbReference type="Gene3D" id="3.40.190.10">
    <property type="entry name" value="Periplasmic binding protein-like II"/>
    <property type="match status" value="2"/>
</dbReference>
<reference evidence="2" key="1">
    <citation type="journal article" date="2021" name="Nat. Commun.">
        <title>Genetic determinants of endophytism in the Arabidopsis root mycobiome.</title>
        <authorList>
            <person name="Mesny F."/>
            <person name="Miyauchi S."/>
            <person name="Thiergart T."/>
            <person name="Pickel B."/>
            <person name="Atanasova L."/>
            <person name="Karlsson M."/>
            <person name="Huettel B."/>
            <person name="Barry K.W."/>
            <person name="Haridas S."/>
            <person name="Chen C."/>
            <person name="Bauer D."/>
            <person name="Andreopoulos W."/>
            <person name="Pangilinan J."/>
            <person name="LaButti K."/>
            <person name="Riley R."/>
            <person name="Lipzen A."/>
            <person name="Clum A."/>
            <person name="Drula E."/>
            <person name="Henrissat B."/>
            <person name="Kohler A."/>
            <person name="Grigoriev I.V."/>
            <person name="Martin F.M."/>
            <person name="Hacquard S."/>
        </authorList>
    </citation>
    <scope>NUCLEOTIDE SEQUENCE</scope>
    <source>
        <strain evidence="2">MPI-SDFR-AT-0073</strain>
    </source>
</reference>
<dbReference type="Pfam" id="PF12849">
    <property type="entry name" value="PBP_like_2"/>
    <property type="match status" value="1"/>
</dbReference>
<dbReference type="GeneID" id="70132180"/>
<feature type="domain" description="PBP" evidence="1">
    <location>
        <begin position="29"/>
        <end position="258"/>
    </location>
</feature>
<dbReference type="Proteomes" id="UP000758603">
    <property type="component" value="Unassembled WGS sequence"/>
</dbReference>
<dbReference type="InterPro" id="IPR052738">
    <property type="entry name" value="ABC-Tungstate_binding"/>
</dbReference>
<dbReference type="OrthoDB" id="10260248at2759"/>
<dbReference type="InterPro" id="IPR024370">
    <property type="entry name" value="PBP_domain"/>
</dbReference>
<protein>
    <recommendedName>
        <fullName evidence="1">PBP domain-containing protein</fullName>
    </recommendedName>
</protein>
<dbReference type="PANTHER" id="PTHR37945">
    <property type="entry name" value="EXTRACELLULAR TUNGSTATE BINDING PROTEIN"/>
    <property type="match status" value="1"/>
</dbReference>
<gene>
    <name evidence="2" type="ORF">BKA67DRAFT_572510</name>
</gene>